<dbReference type="GO" id="GO:0007165">
    <property type="term" value="P:signal transduction"/>
    <property type="evidence" value="ECO:0007669"/>
    <property type="project" value="InterPro"/>
</dbReference>
<feature type="compositionally biased region" description="Acidic residues" evidence="8">
    <location>
        <begin position="2490"/>
        <end position="2502"/>
    </location>
</feature>
<dbReference type="EC" id="3.2.2.6" evidence="1"/>
<evidence type="ECO:0000256" key="6">
    <source>
        <dbReference type="ARBA" id="ARBA00023027"/>
    </source>
</evidence>
<evidence type="ECO:0000256" key="8">
    <source>
        <dbReference type="SAM" id="MobiDB-lite"/>
    </source>
</evidence>
<dbReference type="GO" id="GO:0061809">
    <property type="term" value="F:NAD+ nucleosidase activity, cyclic ADP-ribose generating"/>
    <property type="evidence" value="ECO:0007669"/>
    <property type="project" value="UniProtKB-EC"/>
</dbReference>
<evidence type="ECO:0000256" key="5">
    <source>
        <dbReference type="ARBA" id="ARBA00022821"/>
    </source>
</evidence>
<dbReference type="FunFam" id="1.10.8.430:FF:000002">
    <property type="entry name" value="Disease resistance protein (TIR-NBS-LRR class)"/>
    <property type="match status" value="1"/>
</dbReference>
<comment type="caution">
    <text evidence="11">The sequence shown here is derived from an EMBL/GenBank/DDBJ whole genome shotgun (WGS) entry which is preliminary data.</text>
</comment>
<proteinExistence type="predicted"/>
<dbReference type="InterPro" id="IPR058192">
    <property type="entry name" value="WHD_ROQ1-like"/>
</dbReference>
<keyword evidence="12" id="KW-1185">Reference proteome</keyword>
<dbReference type="PANTHER" id="PTHR11017">
    <property type="entry name" value="LEUCINE-RICH REPEAT-CONTAINING PROTEIN"/>
    <property type="match status" value="1"/>
</dbReference>
<feature type="domain" description="TIR" evidence="10">
    <location>
        <begin position="1467"/>
        <end position="1631"/>
    </location>
</feature>
<feature type="transmembrane region" description="Helical" evidence="9">
    <location>
        <begin position="2557"/>
        <end position="2578"/>
    </location>
</feature>
<dbReference type="FunFam" id="3.40.50.10140:FF:000007">
    <property type="entry name" value="Disease resistance protein (TIR-NBS-LRR class)"/>
    <property type="match status" value="2"/>
</dbReference>
<organism evidence="11 12">
    <name type="scientific">Arabidopsis suecica</name>
    <name type="common">Swedish thale-cress</name>
    <name type="synonym">Cardaminopsis suecica</name>
    <dbReference type="NCBI Taxonomy" id="45249"/>
    <lineage>
        <taxon>Eukaryota</taxon>
        <taxon>Viridiplantae</taxon>
        <taxon>Streptophyta</taxon>
        <taxon>Embryophyta</taxon>
        <taxon>Tracheophyta</taxon>
        <taxon>Spermatophyta</taxon>
        <taxon>Magnoliopsida</taxon>
        <taxon>eudicotyledons</taxon>
        <taxon>Gunneridae</taxon>
        <taxon>Pentapetalae</taxon>
        <taxon>rosids</taxon>
        <taxon>malvids</taxon>
        <taxon>Brassicales</taxon>
        <taxon>Brassicaceae</taxon>
        <taxon>Camelineae</taxon>
        <taxon>Arabidopsis</taxon>
    </lineage>
</organism>
<dbReference type="PANTHER" id="PTHR11017:SF225">
    <property type="entry name" value="ADP-RIBOSYL CYCLASE_CYCLIC ADP-RIBOSE HYDROLASE-RELATED"/>
    <property type="match status" value="1"/>
</dbReference>
<dbReference type="Pfam" id="PF07725">
    <property type="entry name" value="LRR_3"/>
    <property type="match status" value="2"/>
</dbReference>
<keyword evidence="5" id="KW-0611">Plant defense</keyword>
<evidence type="ECO:0000256" key="9">
    <source>
        <dbReference type="SAM" id="Phobius"/>
    </source>
</evidence>
<keyword evidence="6" id="KW-0520">NAD</keyword>
<dbReference type="InterPro" id="IPR002182">
    <property type="entry name" value="NB-ARC"/>
</dbReference>
<dbReference type="OrthoDB" id="1046668at2759"/>
<evidence type="ECO:0000313" key="12">
    <source>
        <dbReference type="Proteomes" id="UP000694251"/>
    </source>
</evidence>
<dbReference type="Pfam" id="PF01582">
    <property type="entry name" value="TIR"/>
    <property type="match status" value="2"/>
</dbReference>
<name>A0A8T2BRY4_ARASU</name>
<keyword evidence="9" id="KW-0812">Transmembrane</keyword>
<dbReference type="SMART" id="SM00382">
    <property type="entry name" value="AAA"/>
    <property type="match status" value="2"/>
</dbReference>
<keyword evidence="9" id="KW-1133">Transmembrane helix</keyword>
<feature type="region of interest" description="Disordered" evidence="8">
    <location>
        <begin position="935"/>
        <end position="961"/>
    </location>
</feature>
<reference evidence="11 12" key="1">
    <citation type="submission" date="2020-12" db="EMBL/GenBank/DDBJ databases">
        <title>Concerted genomic and epigenomic changes stabilize Arabidopsis allopolyploids.</title>
        <authorList>
            <person name="Chen Z."/>
        </authorList>
    </citation>
    <scope>NUCLEOTIDE SEQUENCE [LARGE SCALE GENOMIC DNA]</scope>
    <source>
        <strain evidence="11">As9502</strain>
        <tissue evidence="11">Leaf</tissue>
    </source>
</reference>
<evidence type="ECO:0000313" key="11">
    <source>
        <dbReference type="EMBL" id="KAG7587744.1"/>
    </source>
</evidence>
<dbReference type="EMBL" id="JAEFBJ010000007">
    <property type="protein sequence ID" value="KAG7587744.1"/>
    <property type="molecule type" value="Genomic_DNA"/>
</dbReference>
<evidence type="ECO:0000256" key="7">
    <source>
        <dbReference type="ARBA" id="ARBA00047304"/>
    </source>
</evidence>
<dbReference type="Pfam" id="PF23282">
    <property type="entry name" value="WHD_ROQ1"/>
    <property type="match status" value="2"/>
</dbReference>
<evidence type="ECO:0000259" key="10">
    <source>
        <dbReference type="PROSITE" id="PS50104"/>
    </source>
</evidence>
<dbReference type="SMART" id="SM00255">
    <property type="entry name" value="TIR"/>
    <property type="match status" value="2"/>
</dbReference>
<feature type="region of interest" description="Disordered" evidence="8">
    <location>
        <begin position="2457"/>
        <end position="2538"/>
    </location>
</feature>
<dbReference type="GO" id="GO:0006952">
    <property type="term" value="P:defense response"/>
    <property type="evidence" value="ECO:0007669"/>
    <property type="project" value="UniProtKB-KW"/>
</dbReference>
<dbReference type="Proteomes" id="UP000694251">
    <property type="component" value="Chromosome 7"/>
</dbReference>
<protein>
    <recommendedName>
        <fullName evidence="1">ADP-ribosyl cyclase/cyclic ADP-ribose hydrolase</fullName>
        <ecNumber evidence="1">3.2.2.6</ecNumber>
    </recommendedName>
</protein>
<comment type="catalytic activity">
    <reaction evidence="7">
        <text>NAD(+) + H2O = ADP-D-ribose + nicotinamide + H(+)</text>
        <dbReference type="Rhea" id="RHEA:16301"/>
        <dbReference type="ChEBI" id="CHEBI:15377"/>
        <dbReference type="ChEBI" id="CHEBI:15378"/>
        <dbReference type="ChEBI" id="CHEBI:17154"/>
        <dbReference type="ChEBI" id="CHEBI:57540"/>
        <dbReference type="ChEBI" id="CHEBI:57967"/>
        <dbReference type="EC" id="3.2.2.6"/>
    </reaction>
    <physiologicalReaction direction="left-to-right" evidence="7">
        <dbReference type="Rhea" id="RHEA:16302"/>
    </physiologicalReaction>
</comment>
<dbReference type="PROSITE" id="PS50104">
    <property type="entry name" value="TIR"/>
    <property type="match status" value="2"/>
</dbReference>
<evidence type="ECO:0000256" key="4">
    <source>
        <dbReference type="ARBA" id="ARBA00022801"/>
    </source>
</evidence>
<evidence type="ECO:0000256" key="3">
    <source>
        <dbReference type="ARBA" id="ARBA00022737"/>
    </source>
</evidence>
<keyword evidence="2" id="KW-0433">Leucine-rich repeat</keyword>
<dbReference type="InterPro" id="IPR003593">
    <property type="entry name" value="AAA+_ATPase"/>
</dbReference>
<feature type="compositionally biased region" description="Acidic residues" evidence="8">
    <location>
        <begin position="2466"/>
        <end position="2478"/>
    </location>
</feature>
<feature type="domain" description="TIR" evidence="10">
    <location>
        <begin position="10"/>
        <end position="174"/>
    </location>
</feature>
<dbReference type="FunFam" id="3.80.10.10:FF:000386">
    <property type="entry name" value="Disease resistance protein RPS4"/>
    <property type="match status" value="2"/>
</dbReference>
<dbReference type="FunFam" id="3.40.50.300:FF:001002">
    <property type="entry name" value="Disease resistance protein (TIR-NBS-LRR class)"/>
    <property type="match status" value="2"/>
</dbReference>
<sequence length="2579" mass="294710">MASSSSPRTWRYRVFTSFHGPDVRKTFLSHLRKQFICNGITMFDDQGIERGQTISPELTRGIRESRISIVVLSKKYASSSWCLDELLEILKCKEDIGQIVMTVFYGVDPSDVRKQTGDIWKVFKKTCGGKTEEKRRKWSQALNDVGNIAGEHFLNWDNESKMIEKIARDVSNKLNTTISRDFEDMVGLETHLEKIQSLLHLDNEDEAMIVGICGPAGIGKTTIARALHSRLTWSFQLTCFMENLRGSYNTSLDEHGLKLQLQEQLLSKILNQNGIRVHHLGAIQGMLCDQKVLIILDDVDDLKQLEALVNETKWFGPGSRIVVTTENQELLKQHGIKNTYYVDFPTQKEAREIFCRYAFKQSTPQDGFENLSERVTKLCSRLPLGLRVMGSYLLRKTEDDWEDILYRLESSFDPVDRGIERVLRVGYDGLHEKNQLLFLLIAFFFNYKDEDHVKAMLADNNLNVRLGLKTLEYKSLIQKSSGGNIVMHKLLQQVGREAVQRQEPWKRQILIDAHEICNVLETDSGCASVMGISFDVSTIPNGVHISAKAFQNMRNLRFLSIYETRRDINLRVNVPEDMDFPHCLRLLHWEVYPGKCLPSTFRPEYLVELNLQNNKLEKLWEGTQPLTNLNKLELCGSLRLKELPDLSNATNLKRLDLTGCWSLVEIPSSVGNLHKLEELEMNLCLQLQVVPTHFNLASLISLRMLGCWQLRKFPVTLIEKMGTDIERIPDCIKDLPALKSLYIGGCPKLVSLPELPGSLRRLTVETCESLETVSFPIDSPILSFSFPNCFELGVEARRVITQKAGQMLAYLPGREIPAEFVHRAIGDSLTIRSSFCSIFRICVVVSPKSEMKEEYVHLMCRKRINGCPNGDNLFKAQLRKVQAEHLFIFQFEFLEEDGWLEQDNEVLFKFTTSSQELDIIECGIQILTGETNRNISSTSGSYESRPEQESAYDHQSLSDGSKEFDAPRVKIFEGYMRVHVPEDMDFPPRLKLLHWELYPRKCLPHTFCPEYLVELDFRWNQLEKLWEGTQPLTNLKKMDLLASMNLKELPDLSNATNLEKLVLRGCSSLVEIPSSIGNLHKLEELVMDYCINLQEFPTHFDLPSLERVEMVGCWQLRKVPDISTNITTLKIADTMLEELPNSVELWSRLETLSIYGSVNNTSQYSVEKLLDRRGGDIEKIPDWIKDLHGLRMLYLSGCPKVASMPELPSTLRGLIVDNCESLETVSFNFDSPIVFLYFSNCFNLGEEARRVITKQSLEACLPGRTIPVEFVHRAIGNSLTIRTSLYRFRICAVLSPKQEMEEDYPNFWCRICVNGCPTDRYMDMILDKIRGGHLFMFFFDLLDKDKCLEQDNEILFEFNTTSQNMEVMECGVQILTDETNRSIIISSQGRLKQASDRRNESNLVVLTLVMFLPYIPKSVDSVDWRTAEEHTGICIFNAKIRDSVTPFSIYLSMSLMASPSSSKPRNYIFKVFSSFHGPDVRKTFLSHLREQFQAKGITMFDDEKIKRGGDLSPSLKRAIRKSKISIVILSQNYASSSWCLDELLEIMKRKKAMKQIVMTVFYGVEPSDVRKQTGEFGIAFKKTCANKTDKERKEWSKALTDVSNIAGEDFKKWDNETNMIKKLARDVSEKLNATPSKDFEDMVGLEAHLKKIQALLHLDYKDEAMIVGIYGPAGIGKTTIARALQSLLSDRFQLTCFMDLRGSENSGLHDYGQQLRLQEQLLAKVLNQDGTRIYHLGVLQQRLSDLRVLIILDDVSDVEQLKALAKDTSWFGPGSRIIVTTENKDLLQQRGINNIYHVGFPSRVEALEIFCKYAFEQSSPPHDFKELATRVTHLCGNLPLGLCVMGSSLFGKKQDEWKFVMQRLETNPGREIDDVLRVGYERLHENDQMLFLHIAVFFNYKDCDLVEAMLADDGNLDVKNWLKILVNKSLIEIHRTGQIVMHKLLQQVGRQAIRRQEPWKRQILINANEICDILRYEKGTTSNVSGISFDTSGISEVTISDGAFKRLHDLRFLHVYKSRDDGNNRVHIPEKVEFPPRLRLLHWAAYPSKSLPSTFNLECLVELNMRESQVEKLWEGTQHLTNLKYMDLTASKNLKELPDLTNATNLEYFYLDNCESVVEIPSSFSHLHKLEWLEMNNCVNLQVIPADMNLASVKQVTMKGCSRLRNFPVISTHIKVLDISNNTELEDMPASIASCCYLEYLDMSHNEKLQGLTHLPMSLRHLNLSYTDIETIPDCIKDLHQLEELCLSGCTRLASLPELPRSLKALEAEDCESLESVSSPLYTASARLSFTNCFKLCGEGQRAIIRRSSDSIASVLLPGREVPAEFDHRAKGNSLTILLHGGNSQFMVCVVISPNHDITKMSNESELLCRINGELYSYDEEFDIVDVSNCRGDHLFIFHSGLLRMDRSEAGTEMVFEFSSSLQEDFDIIECGVKIWTPQSIKRGYLVFEEDNEFEDDDRTNGVICDTEDDGGSSDEDDGIVHMYSHEPGETSESESEEENDDEGYKSEPPETSEEDVDRNYESVSRKRPRKTTSASTDLKMGIQPEDYLQISNLLKYIFLILVLLLILVVLIFMRILLA</sequence>
<keyword evidence="4" id="KW-0378">Hydrolase</keyword>
<keyword evidence="3" id="KW-0677">Repeat</keyword>
<dbReference type="InterPro" id="IPR000157">
    <property type="entry name" value="TIR_dom"/>
</dbReference>
<evidence type="ECO:0000256" key="1">
    <source>
        <dbReference type="ARBA" id="ARBA00011982"/>
    </source>
</evidence>
<dbReference type="InterPro" id="IPR011713">
    <property type="entry name" value="Leu-rich_rpt_3"/>
</dbReference>
<accession>A0A8T2BRY4</accession>
<dbReference type="Pfam" id="PF00931">
    <property type="entry name" value="NB-ARC"/>
    <property type="match status" value="2"/>
</dbReference>
<evidence type="ECO:0000256" key="2">
    <source>
        <dbReference type="ARBA" id="ARBA00022614"/>
    </source>
</evidence>
<keyword evidence="9" id="KW-0472">Membrane</keyword>
<dbReference type="GO" id="GO:0043531">
    <property type="term" value="F:ADP binding"/>
    <property type="evidence" value="ECO:0007669"/>
    <property type="project" value="InterPro"/>
</dbReference>
<gene>
    <name evidence="11" type="ORF">ISN44_As07g001200</name>
</gene>
<dbReference type="InterPro" id="IPR044974">
    <property type="entry name" value="Disease_R_plants"/>
</dbReference>